<gene>
    <name evidence="1" type="ORF">PCOR1329_LOCUS62854</name>
</gene>
<dbReference type="Proteomes" id="UP001189429">
    <property type="component" value="Unassembled WGS sequence"/>
</dbReference>
<comment type="caution">
    <text evidence="1">The sequence shown here is derived from an EMBL/GenBank/DDBJ whole genome shotgun (WGS) entry which is preliminary data.</text>
</comment>
<accession>A0ABN9W3F5</accession>
<name>A0ABN9W3F5_9DINO</name>
<keyword evidence="2" id="KW-1185">Reference proteome</keyword>
<evidence type="ECO:0000313" key="1">
    <source>
        <dbReference type="EMBL" id="CAK0879415.1"/>
    </source>
</evidence>
<proteinExistence type="predicted"/>
<evidence type="ECO:0000313" key="2">
    <source>
        <dbReference type="Proteomes" id="UP001189429"/>
    </source>
</evidence>
<reference evidence="1" key="1">
    <citation type="submission" date="2023-10" db="EMBL/GenBank/DDBJ databases">
        <authorList>
            <person name="Chen Y."/>
            <person name="Shah S."/>
            <person name="Dougan E. K."/>
            <person name="Thang M."/>
            <person name="Chan C."/>
        </authorList>
    </citation>
    <scope>NUCLEOTIDE SEQUENCE [LARGE SCALE GENOMIC DNA]</scope>
</reference>
<evidence type="ECO:0008006" key="3">
    <source>
        <dbReference type="Google" id="ProtNLM"/>
    </source>
</evidence>
<organism evidence="1 2">
    <name type="scientific">Prorocentrum cordatum</name>
    <dbReference type="NCBI Taxonomy" id="2364126"/>
    <lineage>
        <taxon>Eukaryota</taxon>
        <taxon>Sar</taxon>
        <taxon>Alveolata</taxon>
        <taxon>Dinophyceae</taxon>
        <taxon>Prorocentrales</taxon>
        <taxon>Prorocentraceae</taxon>
        <taxon>Prorocentrum</taxon>
    </lineage>
</organism>
<protein>
    <recommendedName>
        <fullName evidence="3">Altered inheritance of mitochondria protein 24, mitochondrial</fullName>
    </recommendedName>
</protein>
<sequence>MKRMLSGVSPGGTTTNFDIDIRSKRFSTAANSPDERRSNHSRFELATNGNASCIHNLEGIIEPVKKTDVLRMDGGLTFPLTGGMKYGTLMVERRSYALGLATSSRHALMVCPHMFGNASSKCVLEGSFVQRRLVTRWSVPEKRSQ</sequence>
<dbReference type="EMBL" id="CAUYUJ010017951">
    <property type="protein sequence ID" value="CAK0879415.1"/>
    <property type="molecule type" value="Genomic_DNA"/>
</dbReference>